<dbReference type="Pfam" id="PF09174">
    <property type="entry name" value="Maf1"/>
    <property type="match status" value="1"/>
</dbReference>
<dbReference type="GO" id="GO:0000994">
    <property type="term" value="F:RNA polymerase III core binding"/>
    <property type="evidence" value="ECO:0007669"/>
    <property type="project" value="TreeGrafter"/>
</dbReference>
<dbReference type="OrthoDB" id="277029at2759"/>
<evidence type="ECO:0000313" key="2">
    <source>
        <dbReference type="Proteomes" id="UP000179807"/>
    </source>
</evidence>
<dbReference type="InterPro" id="IPR038564">
    <property type="entry name" value="Maf1_sf"/>
</dbReference>
<name>A0A1J4L5C4_9EUKA</name>
<evidence type="ECO:0000313" key="1">
    <source>
        <dbReference type="EMBL" id="OHT17188.1"/>
    </source>
</evidence>
<dbReference type="Gene3D" id="3.40.1000.50">
    <property type="entry name" value="Repressor of RNA polymerase III transcription Maf1"/>
    <property type="match status" value="1"/>
</dbReference>
<proteinExistence type="predicted"/>
<dbReference type="AlphaFoldDB" id="A0A1J4L5C4"/>
<accession>A0A1J4L5C4</accession>
<dbReference type="GO" id="GO:0005634">
    <property type="term" value="C:nucleus"/>
    <property type="evidence" value="ECO:0007669"/>
    <property type="project" value="TreeGrafter"/>
</dbReference>
<gene>
    <name evidence="1" type="ORF">TRFO_41218</name>
</gene>
<protein>
    <recommendedName>
        <fullName evidence="3">Repressor of RNA polymerase III transcription</fullName>
    </recommendedName>
</protein>
<dbReference type="PANTHER" id="PTHR22504:SF0">
    <property type="entry name" value="REPRESSOR OF RNA POLYMERASE III TRANSCRIPTION MAF1 HOMOLOG"/>
    <property type="match status" value="1"/>
</dbReference>
<reference evidence="1" key="1">
    <citation type="submission" date="2016-10" db="EMBL/GenBank/DDBJ databases">
        <authorList>
            <person name="Benchimol M."/>
            <person name="Almeida L.G."/>
            <person name="Vasconcelos A.T."/>
            <person name="Perreira-Neves A."/>
            <person name="Rosa I.A."/>
            <person name="Tasca T."/>
            <person name="Bogo M.R."/>
            <person name="de Souza W."/>
        </authorList>
    </citation>
    <scope>NUCLEOTIDE SEQUENCE [LARGE SCALE GENOMIC DNA]</scope>
    <source>
        <strain evidence="1">K</strain>
    </source>
</reference>
<keyword evidence="2" id="KW-1185">Reference proteome</keyword>
<evidence type="ECO:0008006" key="3">
    <source>
        <dbReference type="Google" id="ProtNLM"/>
    </source>
</evidence>
<dbReference type="VEuPathDB" id="TrichDB:TRFO_41218"/>
<dbReference type="RefSeq" id="XP_068370324.1">
    <property type="nucleotide sequence ID" value="XM_068513641.1"/>
</dbReference>
<dbReference type="EMBL" id="MLAK01000028">
    <property type="protein sequence ID" value="OHT17188.1"/>
    <property type="molecule type" value="Genomic_DNA"/>
</dbReference>
<dbReference type="GO" id="GO:0016480">
    <property type="term" value="P:negative regulation of transcription by RNA polymerase III"/>
    <property type="evidence" value="ECO:0007669"/>
    <property type="project" value="InterPro"/>
</dbReference>
<organism evidence="1 2">
    <name type="scientific">Tritrichomonas foetus</name>
    <dbReference type="NCBI Taxonomy" id="1144522"/>
    <lineage>
        <taxon>Eukaryota</taxon>
        <taxon>Metamonada</taxon>
        <taxon>Parabasalia</taxon>
        <taxon>Tritrichomonadida</taxon>
        <taxon>Tritrichomonadidae</taxon>
        <taxon>Tritrichomonas</taxon>
    </lineage>
</organism>
<dbReference type="PANTHER" id="PTHR22504">
    <property type="entry name" value="REPRESSOR OF RNA POLYMERASE III TRANSCRIPTION MAF1"/>
    <property type="match status" value="1"/>
</dbReference>
<dbReference type="InterPro" id="IPR015257">
    <property type="entry name" value="Maf1"/>
</dbReference>
<comment type="caution">
    <text evidence="1">The sequence shown here is derived from an EMBL/GenBank/DDBJ whole genome shotgun (WGS) entry which is preliminary data.</text>
</comment>
<sequence>MKWYNSNNLCNTNQELMSLCSSSHNIFGQIECYSFDQKEYPAVGNVEAMFRLLKNTIETSFPDFDFSWLIHQHFKIVESSEEAQSNIGWTVISNVPSSQAILSNLWAGIEKEIQPSNCMIYAYEPNCTDAFSELGALWTVSYLFVNLKMRKILHFHMREGASSVEQLSDVDISMDEDMELECYNYC</sequence>
<dbReference type="GeneID" id="94848345"/>
<dbReference type="Proteomes" id="UP000179807">
    <property type="component" value="Unassembled WGS sequence"/>
</dbReference>